<protein>
    <submittedName>
        <fullName evidence="2">Uncharacterized protein</fullName>
    </submittedName>
</protein>
<feature type="transmembrane region" description="Helical" evidence="1">
    <location>
        <begin position="31"/>
        <end position="49"/>
    </location>
</feature>
<name>A0A7C5QMJ6_CALS0</name>
<proteinExistence type="predicted"/>
<feature type="transmembrane region" description="Helical" evidence="1">
    <location>
        <begin position="89"/>
        <end position="110"/>
    </location>
</feature>
<keyword evidence="1" id="KW-1133">Transmembrane helix</keyword>
<feature type="transmembrane region" description="Helical" evidence="1">
    <location>
        <begin position="56"/>
        <end position="77"/>
    </location>
</feature>
<sequence>MRFLRLLLLISCFLGFLLVYMAWSIVPPWLLGALLSGLAGFVAATALAYRGKAVGYWLGFILALVVLAVSIPAPAHIQFLLHGMFLQSTVFVAGNMLQILYIALFVKHILLKRRPSQRL</sequence>
<evidence type="ECO:0000313" key="2">
    <source>
        <dbReference type="EMBL" id="HHK67895.1"/>
    </source>
</evidence>
<accession>A0A7C5QMJ6</accession>
<dbReference type="EMBL" id="DRWN01000018">
    <property type="protein sequence ID" value="HHK67895.1"/>
    <property type="molecule type" value="Genomic_DNA"/>
</dbReference>
<keyword evidence="1" id="KW-0812">Transmembrane</keyword>
<gene>
    <name evidence="2" type="ORF">ENM11_01910</name>
</gene>
<evidence type="ECO:0000256" key="1">
    <source>
        <dbReference type="SAM" id="Phobius"/>
    </source>
</evidence>
<comment type="caution">
    <text evidence="2">The sequence shown here is derived from an EMBL/GenBank/DDBJ whole genome shotgun (WGS) entry which is preliminary data.</text>
</comment>
<reference evidence="2" key="1">
    <citation type="journal article" date="2020" name="mSystems">
        <title>Genome- and Community-Level Interaction Insights into Carbon Utilization and Element Cycling Functions of Hydrothermarchaeota in Hydrothermal Sediment.</title>
        <authorList>
            <person name="Zhou Z."/>
            <person name="Liu Y."/>
            <person name="Xu W."/>
            <person name="Pan J."/>
            <person name="Luo Z.H."/>
            <person name="Li M."/>
        </authorList>
    </citation>
    <scope>NUCLEOTIDE SEQUENCE [LARGE SCALE GENOMIC DNA]</scope>
    <source>
        <strain evidence="2">SpSt-1056</strain>
    </source>
</reference>
<organism evidence="2">
    <name type="scientific">Caldiarchaeum subterraneum</name>
    <dbReference type="NCBI Taxonomy" id="311458"/>
    <lineage>
        <taxon>Archaea</taxon>
        <taxon>Nitrososphaerota</taxon>
        <taxon>Candidatus Caldarchaeales</taxon>
        <taxon>Candidatus Caldarchaeaceae</taxon>
        <taxon>Candidatus Caldarchaeum</taxon>
    </lineage>
</organism>
<dbReference type="AlphaFoldDB" id="A0A7C5QMJ6"/>
<keyword evidence="1" id="KW-0472">Membrane</keyword>